<keyword evidence="3" id="KW-1185">Reference proteome</keyword>
<dbReference type="AlphaFoldDB" id="A0A345RPN2"/>
<dbReference type="InterPro" id="IPR029079">
    <property type="entry name" value="Imm43"/>
</dbReference>
<sequence>MVLISKDENYEFDIRSVSKFFHVVSDEFLAACNSFNVNMVDSVRIDMVSEGGKSISSKHYNAVLFDELDVRTYCDPASTFVEEKGRPIRFKKLVLAEDWKFDLFKYRRQVSGSDSLICSQVFRDAAIDFKGIDFTPLETVVWSGIRRI</sequence>
<feature type="domain" description="Immunity protein 43" evidence="1">
    <location>
        <begin position="4"/>
        <end position="140"/>
    </location>
</feature>
<evidence type="ECO:0000259" key="1">
    <source>
        <dbReference type="Pfam" id="PF15570"/>
    </source>
</evidence>
<dbReference type="EMBL" id="CP029608">
    <property type="protein sequence ID" value="AXI61248.1"/>
    <property type="molecule type" value="Genomic_DNA"/>
</dbReference>
<name>A0A345RPN2_9PSED</name>
<evidence type="ECO:0000313" key="3">
    <source>
        <dbReference type="Proteomes" id="UP000253720"/>
    </source>
</evidence>
<evidence type="ECO:0000313" key="2">
    <source>
        <dbReference type="EMBL" id="AXI61248.1"/>
    </source>
</evidence>
<dbReference type="Pfam" id="PF15570">
    <property type="entry name" value="Imm43"/>
    <property type="match status" value="1"/>
</dbReference>
<organism evidence="2 3">
    <name type="scientific">Pseudomonas kribbensis</name>
    <dbReference type="NCBI Taxonomy" id="1628086"/>
    <lineage>
        <taxon>Bacteria</taxon>
        <taxon>Pseudomonadati</taxon>
        <taxon>Pseudomonadota</taxon>
        <taxon>Gammaproteobacteria</taxon>
        <taxon>Pseudomonadales</taxon>
        <taxon>Pseudomonadaceae</taxon>
        <taxon>Pseudomonas</taxon>
    </lineage>
</organism>
<accession>A0A345RPN2</accession>
<gene>
    <name evidence="2" type="ORF">DLD99_12440</name>
</gene>
<proteinExistence type="predicted"/>
<protein>
    <recommendedName>
        <fullName evidence="1">Immunity protein 43 domain-containing protein</fullName>
    </recommendedName>
</protein>
<dbReference type="Proteomes" id="UP000253720">
    <property type="component" value="Chromosome"/>
</dbReference>
<dbReference type="KEGG" id="pke:DLD99_12440"/>
<reference evidence="2 3" key="1">
    <citation type="submission" date="2018-05" db="EMBL/GenBank/DDBJ databases">
        <title>Complete genome sequence of Pseudomonas kribbensis 46-2(T).</title>
        <authorList>
            <person name="Jeong H."/>
            <person name="Lee S.-G."/>
            <person name="Rha E."/>
            <person name="Kim H."/>
        </authorList>
    </citation>
    <scope>NUCLEOTIDE SEQUENCE [LARGE SCALE GENOMIC DNA]</scope>
    <source>
        <strain evidence="2 3">46-2</strain>
    </source>
</reference>